<name>A0A6J4QER8_9PSEU</name>
<reference evidence="2" key="1">
    <citation type="submission" date="2020-02" db="EMBL/GenBank/DDBJ databases">
        <authorList>
            <person name="Meier V. D."/>
        </authorList>
    </citation>
    <scope>NUCLEOTIDE SEQUENCE</scope>
    <source>
        <strain evidence="2">AVDCRST_MAG66</strain>
    </source>
</reference>
<gene>
    <name evidence="2" type="ORF">AVDCRST_MAG66-3958</name>
</gene>
<proteinExistence type="predicted"/>
<evidence type="ECO:0000256" key="1">
    <source>
        <dbReference type="SAM" id="MobiDB-lite"/>
    </source>
</evidence>
<protein>
    <submittedName>
        <fullName evidence="2">Uncharacterized protein</fullName>
    </submittedName>
</protein>
<evidence type="ECO:0000313" key="2">
    <source>
        <dbReference type="EMBL" id="CAA9440928.1"/>
    </source>
</evidence>
<accession>A0A6J4QER8</accession>
<organism evidence="2">
    <name type="scientific">uncultured Pseudonocardia sp</name>
    <dbReference type="NCBI Taxonomy" id="211455"/>
    <lineage>
        <taxon>Bacteria</taxon>
        <taxon>Bacillati</taxon>
        <taxon>Actinomycetota</taxon>
        <taxon>Actinomycetes</taxon>
        <taxon>Pseudonocardiales</taxon>
        <taxon>Pseudonocardiaceae</taxon>
        <taxon>Pseudonocardia</taxon>
        <taxon>environmental samples</taxon>
    </lineage>
</organism>
<dbReference type="AlphaFoldDB" id="A0A6J4QER8"/>
<dbReference type="EMBL" id="CADCUS010000546">
    <property type="protein sequence ID" value="CAA9440928.1"/>
    <property type="molecule type" value="Genomic_DNA"/>
</dbReference>
<feature type="compositionally biased region" description="Polar residues" evidence="1">
    <location>
        <begin position="17"/>
        <end position="33"/>
    </location>
</feature>
<sequence>MLPPVGAGVAGPADTGLTDTVGGTPSSRPSVPTTVVCRSPADVSEQPRRCAPSGTLSV</sequence>
<feature type="region of interest" description="Disordered" evidence="1">
    <location>
        <begin position="1"/>
        <end position="58"/>
    </location>
</feature>